<sequence length="114" mass="12749">MPSYRKGQKENPGNYRLVSLTLVPGKIMEQIILSAIKWHVQDNQGTKLSQHGFVKGRSCLTNLISYDKMTSLVDEGKAVDVPIQTLLKLLTPFPTAFSWRIGLLMAWTGLLFTG</sequence>
<evidence type="ECO:0000313" key="2">
    <source>
        <dbReference type="Proteomes" id="UP001145742"/>
    </source>
</evidence>
<name>A0ABQ9D2F2_9PASS</name>
<reference evidence="1" key="1">
    <citation type="submission" date="2019-10" db="EMBL/GenBank/DDBJ databases">
        <authorList>
            <person name="Soares A.E.R."/>
            <person name="Aleixo A."/>
            <person name="Schneider P."/>
            <person name="Miyaki C.Y."/>
            <person name="Schneider M.P."/>
            <person name="Mello C."/>
            <person name="Vasconcelos A.T.R."/>
        </authorList>
    </citation>
    <scope>NUCLEOTIDE SEQUENCE</scope>
    <source>
        <tissue evidence="1">Muscle</tissue>
    </source>
</reference>
<accession>A0ABQ9D2F2</accession>
<keyword evidence="2" id="KW-1185">Reference proteome</keyword>
<evidence type="ECO:0000313" key="1">
    <source>
        <dbReference type="EMBL" id="KAJ7410835.1"/>
    </source>
</evidence>
<dbReference type="Proteomes" id="UP001145742">
    <property type="component" value="Unassembled WGS sequence"/>
</dbReference>
<gene>
    <name evidence="1" type="ORF">WISP_105754</name>
</gene>
<proteinExistence type="predicted"/>
<dbReference type="EMBL" id="WHWB01034380">
    <property type="protein sequence ID" value="KAJ7410835.1"/>
    <property type="molecule type" value="Genomic_DNA"/>
</dbReference>
<protein>
    <submittedName>
        <fullName evidence="1">Rna-directed dna polymerase from mobile element jockey-like</fullName>
    </submittedName>
</protein>
<comment type="caution">
    <text evidence="1">The sequence shown here is derived from an EMBL/GenBank/DDBJ whole genome shotgun (WGS) entry which is preliminary data.</text>
</comment>
<organism evidence="1 2">
    <name type="scientific">Willisornis vidua</name>
    <name type="common">Xingu scale-backed antbird</name>
    <dbReference type="NCBI Taxonomy" id="1566151"/>
    <lineage>
        <taxon>Eukaryota</taxon>
        <taxon>Metazoa</taxon>
        <taxon>Chordata</taxon>
        <taxon>Craniata</taxon>
        <taxon>Vertebrata</taxon>
        <taxon>Euteleostomi</taxon>
        <taxon>Archelosauria</taxon>
        <taxon>Archosauria</taxon>
        <taxon>Dinosauria</taxon>
        <taxon>Saurischia</taxon>
        <taxon>Theropoda</taxon>
        <taxon>Coelurosauria</taxon>
        <taxon>Aves</taxon>
        <taxon>Neognathae</taxon>
        <taxon>Neoaves</taxon>
        <taxon>Telluraves</taxon>
        <taxon>Australaves</taxon>
        <taxon>Passeriformes</taxon>
        <taxon>Thamnophilidae</taxon>
        <taxon>Willisornis</taxon>
    </lineage>
</organism>